<dbReference type="SUPFAM" id="SSF47729">
    <property type="entry name" value="IHF-like DNA-binding proteins"/>
    <property type="match status" value="1"/>
</dbReference>
<dbReference type="InterPro" id="IPR000119">
    <property type="entry name" value="Hist_DNA-bd"/>
</dbReference>
<gene>
    <name evidence="6" type="primary">hupB</name>
    <name evidence="6" type="ORF">ENSA5_63630</name>
</gene>
<keyword evidence="3 6" id="KW-0238">DNA-binding</keyword>
<dbReference type="AlphaFoldDB" id="A0A2S9XCN1"/>
<keyword evidence="7" id="KW-1185">Reference proteome</keyword>
<proteinExistence type="inferred from homology"/>
<dbReference type="PANTHER" id="PTHR33175:SF3">
    <property type="entry name" value="DNA-BINDING PROTEIN HU-BETA"/>
    <property type="match status" value="1"/>
</dbReference>
<dbReference type="GO" id="GO:0030261">
    <property type="term" value="P:chromosome condensation"/>
    <property type="evidence" value="ECO:0007669"/>
    <property type="project" value="UniProtKB-KW"/>
</dbReference>
<dbReference type="EMBL" id="PVNK01000278">
    <property type="protein sequence ID" value="PRP90560.1"/>
    <property type="molecule type" value="Genomic_DNA"/>
</dbReference>
<dbReference type="PANTHER" id="PTHR33175">
    <property type="entry name" value="DNA-BINDING PROTEIN HU"/>
    <property type="match status" value="1"/>
</dbReference>
<accession>A0A2S9XCN1</accession>
<dbReference type="PROSITE" id="PS00045">
    <property type="entry name" value="HISTONE_LIKE"/>
    <property type="match status" value="1"/>
</dbReference>
<feature type="compositionally biased region" description="Basic residues" evidence="5">
    <location>
        <begin position="110"/>
        <end position="130"/>
    </location>
</feature>
<keyword evidence="2" id="KW-0226">DNA condensation</keyword>
<sequence length="201" mass="22430">MTKAELIDRIARNRDLPPDVTKKVIAKILDLAFTELAAYFVRSRVTRSSNPRFTYPKFGTFTKKKRSGRRGVNPRTLEPMDIEACETVDFKLSTDLKRQLNEVSAPSKTKATRKKKKAARTSGKTKRKTASKTASKTAAKQKKRKPASKLGAPAAGPRGRKLVTREEVELEPPIGESLLPDAPLRKVTRRRRNDDLDGTGS</sequence>
<dbReference type="OrthoDB" id="9799835at2"/>
<evidence type="ECO:0000313" key="6">
    <source>
        <dbReference type="EMBL" id="PRP90560.1"/>
    </source>
</evidence>
<evidence type="ECO:0000256" key="3">
    <source>
        <dbReference type="ARBA" id="ARBA00023125"/>
    </source>
</evidence>
<dbReference type="Gene3D" id="4.10.520.10">
    <property type="entry name" value="IHF-like DNA-binding proteins"/>
    <property type="match status" value="1"/>
</dbReference>
<dbReference type="SMART" id="SM00411">
    <property type="entry name" value="BHL"/>
    <property type="match status" value="1"/>
</dbReference>
<dbReference type="Pfam" id="PF00216">
    <property type="entry name" value="Bac_DNA_binding"/>
    <property type="match status" value="1"/>
</dbReference>
<comment type="caution">
    <text evidence="6">The sequence shown here is derived from an EMBL/GenBank/DDBJ whole genome shotgun (WGS) entry which is preliminary data.</text>
</comment>
<evidence type="ECO:0000256" key="5">
    <source>
        <dbReference type="SAM" id="MobiDB-lite"/>
    </source>
</evidence>
<dbReference type="Proteomes" id="UP000237968">
    <property type="component" value="Unassembled WGS sequence"/>
</dbReference>
<evidence type="ECO:0000256" key="1">
    <source>
        <dbReference type="ARBA" id="ARBA00010529"/>
    </source>
</evidence>
<name>A0A2S9XCN1_9BACT</name>
<dbReference type="GO" id="GO:0030527">
    <property type="term" value="F:structural constituent of chromatin"/>
    <property type="evidence" value="ECO:0007669"/>
    <property type="project" value="InterPro"/>
</dbReference>
<feature type="region of interest" description="Disordered" evidence="5">
    <location>
        <begin position="101"/>
        <end position="201"/>
    </location>
</feature>
<comment type="similarity">
    <text evidence="1 4">Belongs to the bacterial histone-like protein family.</text>
</comment>
<dbReference type="RefSeq" id="WP_106395532.1">
    <property type="nucleotide sequence ID" value="NZ_PVNK01000278.1"/>
</dbReference>
<evidence type="ECO:0000256" key="2">
    <source>
        <dbReference type="ARBA" id="ARBA00023067"/>
    </source>
</evidence>
<dbReference type="CDD" id="cd13832">
    <property type="entry name" value="IHF"/>
    <property type="match status" value="1"/>
</dbReference>
<dbReference type="GO" id="GO:0003677">
    <property type="term" value="F:DNA binding"/>
    <property type="evidence" value="ECO:0007669"/>
    <property type="project" value="UniProtKB-KW"/>
</dbReference>
<reference evidence="6 7" key="1">
    <citation type="submission" date="2018-03" db="EMBL/GenBank/DDBJ databases">
        <title>Draft Genome Sequences of the Obligatory Marine Myxobacteria Enhygromyxa salina SWB005.</title>
        <authorList>
            <person name="Poehlein A."/>
            <person name="Moghaddam J.A."/>
            <person name="Harms H."/>
            <person name="Alanjari M."/>
            <person name="Koenig G.M."/>
            <person name="Daniel R."/>
            <person name="Schaeberle T.F."/>
        </authorList>
    </citation>
    <scope>NUCLEOTIDE SEQUENCE [LARGE SCALE GENOMIC DNA]</scope>
    <source>
        <strain evidence="6 7">SWB005</strain>
    </source>
</reference>
<evidence type="ECO:0000256" key="4">
    <source>
        <dbReference type="RuleBase" id="RU003939"/>
    </source>
</evidence>
<organism evidence="6 7">
    <name type="scientific">Enhygromyxa salina</name>
    <dbReference type="NCBI Taxonomy" id="215803"/>
    <lineage>
        <taxon>Bacteria</taxon>
        <taxon>Pseudomonadati</taxon>
        <taxon>Myxococcota</taxon>
        <taxon>Polyangia</taxon>
        <taxon>Nannocystales</taxon>
        <taxon>Nannocystaceae</taxon>
        <taxon>Enhygromyxa</taxon>
    </lineage>
</organism>
<dbReference type="GO" id="GO:0005829">
    <property type="term" value="C:cytosol"/>
    <property type="evidence" value="ECO:0007669"/>
    <property type="project" value="TreeGrafter"/>
</dbReference>
<protein>
    <submittedName>
        <fullName evidence="6">DNA-binding protein HU-beta</fullName>
    </submittedName>
</protein>
<dbReference type="InterPro" id="IPR020816">
    <property type="entry name" value="Histone-like_DNA-bd_CS"/>
</dbReference>
<evidence type="ECO:0000313" key="7">
    <source>
        <dbReference type="Proteomes" id="UP000237968"/>
    </source>
</evidence>
<dbReference type="InterPro" id="IPR010992">
    <property type="entry name" value="IHF-like_DNA-bd_dom_sf"/>
</dbReference>